<dbReference type="Proteomes" id="UP000019249">
    <property type="component" value="Unassembled WGS sequence"/>
</dbReference>
<evidence type="ECO:0008006" key="3">
    <source>
        <dbReference type="Google" id="ProtNLM"/>
    </source>
</evidence>
<organism evidence="1 2">
    <name type="scientific">Listeria floridensis FSL S10-1187</name>
    <dbReference type="NCBI Taxonomy" id="1265817"/>
    <lineage>
        <taxon>Bacteria</taxon>
        <taxon>Bacillati</taxon>
        <taxon>Bacillota</taxon>
        <taxon>Bacilli</taxon>
        <taxon>Bacillales</taxon>
        <taxon>Listeriaceae</taxon>
        <taxon>Listeria</taxon>
    </lineage>
</organism>
<dbReference type="Gene3D" id="1.10.10.10">
    <property type="entry name" value="Winged helix-like DNA-binding domain superfamily/Winged helix DNA-binding domain"/>
    <property type="match status" value="1"/>
</dbReference>
<comment type="caution">
    <text evidence="1">The sequence shown here is derived from an EMBL/GenBank/DDBJ whole genome shotgun (WGS) entry which is preliminary data.</text>
</comment>
<evidence type="ECO:0000313" key="2">
    <source>
        <dbReference type="Proteomes" id="UP000019249"/>
    </source>
</evidence>
<proteinExistence type="predicted"/>
<dbReference type="SUPFAM" id="SSF88659">
    <property type="entry name" value="Sigma3 and sigma4 domains of RNA polymerase sigma factors"/>
    <property type="match status" value="1"/>
</dbReference>
<dbReference type="RefSeq" id="WP_036098580.1">
    <property type="nucleotide sequence ID" value="NZ_AODF01000054.1"/>
</dbReference>
<sequence length="106" mass="12549">MKPIRYVPAKVQLKAYIRKRAFVESTSNNWQSATDDLLVLEQAVKEAQLTARQLFIIKKYCFDEWLQHEIAYELHVSQPSVSRTYNRAVSKIQAVFNKWEKMERSL</sequence>
<keyword evidence="2" id="KW-1185">Reference proteome</keyword>
<reference evidence="1 2" key="1">
    <citation type="journal article" date="2014" name="Int. J. Syst. Evol. Microbiol.">
        <title>Listeria floridensis sp. nov., Listeria aquatica sp. nov., Listeria cornellensis sp. nov., Listeria riparia sp. nov. and Listeria grandensis sp. nov., from agricultural and natural environments.</title>
        <authorList>
            <person name="den Bakker H.C."/>
            <person name="Warchocki S."/>
            <person name="Wright E.M."/>
            <person name="Allred A.F."/>
            <person name="Ahlstrom C."/>
            <person name="Manuel C.S."/>
            <person name="Stasiewicz M.J."/>
            <person name="Burrell A."/>
            <person name="Roof S."/>
            <person name="Strawn L."/>
            <person name="Fortes E.D."/>
            <person name="Nightingale K.K."/>
            <person name="Kephart D."/>
            <person name="Wiedmann M."/>
        </authorList>
    </citation>
    <scope>NUCLEOTIDE SEQUENCE [LARGE SCALE GENOMIC DNA]</scope>
    <source>
        <strain evidence="1 2">FSL S10-1187</strain>
    </source>
</reference>
<dbReference type="EMBL" id="AODF01000054">
    <property type="protein sequence ID" value="EUJ25244.1"/>
    <property type="molecule type" value="Genomic_DNA"/>
</dbReference>
<dbReference type="InterPro" id="IPR036388">
    <property type="entry name" value="WH-like_DNA-bd_sf"/>
</dbReference>
<protein>
    <recommendedName>
        <fullName evidence="3">RNA polymerase sigma-70 region 4 domain-containing protein</fullName>
    </recommendedName>
</protein>
<dbReference type="InterPro" id="IPR013324">
    <property type="entry name" value="RNA_pol_sigma_r3/r4-like"/>
</dbReference>
<accession>A0ABN0RBC7</accession>
<gene>
    <name evidence="1" type="ORF">MFLO_15563</name>
</gene>
<name>A0ABN0RBC7_9LIST</name>
<evidence type="ECO:0000313" key="1">
    <source>
        <dbReference type="EMBL" id="EUJ25244.1"/>
    </source>
</evidence>